<dbReference type="InterPro" id="IPR043202">
    <property type="entry name" value="Band-7_stomatin-like"/>
</dbReference>
<sequence>MQEQVEDFVYMHVEEWGIEIEQIIIKDITMEQNLASQLEVATKERRLAKAKILNAKVDVESAKQQRLAADYMDSKAAMQIRYLNTLEKIATKSKIVYLSE</sequence>
<comment type="similarity">
    <text evidence="1">Belongs to the band 7/mec-2 family.</text>
</comment>
<protein>
    <submittedName>
        <fullName evidence="2">Spfh domain band 7 family protein</fullName>
    </submittedName>
</protein>
<accession>G0QWU5</accession>
<gene>
    <name evidence="2" type="ORF">IMG5_135440</name>
</gene>
<dbReference type="InParanoid" id="G0QWU5"/>
<name>G0QWU5_ICHMU</name>
<dbReference type="PANTHER" id="PTHR10264">
    <property type="entry name" value="BAND 7 PROTEIN-RELATED"/>
    <property type="match status" value="1"/>
</dbReference>
<dbReference type="RefSeq" id="XP_004031893.1">
    <property type="nucleotide sequence ID" value="XM_004031845.1"/>
</dbReference>
<dbReference type="SUPFAM" id="SSF117892">
    <property type="entry name" value="Band 7/SPFH domain"/>
    <property type="match status" value="1"/>
</dbReference>
<dbReference type="EMBL" id="GL984017">
    <property type="protein sequence ID" value="EGR30306.1"/>
    <property type="molecule type" value="Genomic_DNA"/>
</dbReference>
<reference evidence="2 3" key="1">
    <citation type="submission" date="2011-07" db="EMBL/GenBank/DDBJ databases">
        <authorList>
            <person name="Coyne R."/>
            <person name="Brami D."/>
            <person name="Johnson J."/>
            <person name="Hostetler J."/>
            <person name="Hannick L."/>
            <person name="Clark T."/>
            <person name="Cassidy-Hanley D."/>
            <person name="Inman J."/>
        </authorList>
    </citation>
    <scope>NUCLEOTIDE SEQUENCE [LARGE SCALE GENOMIC DNA]</scope>
    <source>
        <strain evidence="2 3">G5</strain>
    </source>
</reference>
<keyword evidence="3" id="KW-1185">Reference proteome</keyword>
<dbReference type="AlphaFoldDB" id="G0QWU5"/>
<dbReference type="InterPro" id="IPR036013">
    <property type="entry name" value="Band_7/SPFH_dom_sf"/>
</dbReference>
<proteinExistence type="inferred from homology"/>
<dbReference type="PANTHER" id="PTHR10264:SF19">
    <property type="entry name" value="AT06885P-RELATED"/>
    <property type="match status" value="1"/>
</dbReference>
<evidence type="ECO:0000256" key="1">
    <source>
        <dbReference type="ARBA" id="ARBA00008164"/>
    </source>
</evidence>
<dbReference type="Proteomes" id="UP000008983">
    <property type="component" value="Unassembled WGS sequence"/>
</dbReference>
<organism evidence="2 3">
    <name type="scientific">Ichthyophthirius multifiliis</name>
    <name type="common">White spot disease agent</name>
    <name type="synonym">Ich</name>
    <dbReference type="NCBI Taxonomy" id="5932"/>
    <lineage>
        <taxon>Eukaryota</taxon>
        <taxon>Sar</taxon>
        <taxon>Alveolata</taxon>
        <taxon>Ciliophora</taxon>
        <taxon>Intramacronucleata</taxon>
        <taxon>Oligohymenophorea</taxon>
        <taxon>Hymenostomatida</taxon>
        <taxon>Ophryoglenina</taxon>
        <taxon>Ichthyophthirius</taxon>
    </lineage>
</organism>
<evidence type="ECO:0000313" key="2">
    <source>
        <dbReference type="EMBL" id="EGR30306.1"/>
    </source>
</evidence>
<evidence type="ECO:0000313" key="3">
    <source>
        <dbReference type="Proteomes" id="UP000008983"/>
    </source>
</evidence>
<dbReference type="Gene3D" id="6.10.250.2090">
    <property type="match status" value="1"/>
</dbReference>
<dbReference type="GeneID" id="14906418"/>
<dbReference type="OrthoDB" id="2105077at2759"/>
<dbReference type="STRING" id="857967.G0QWU5"/>
<dbReference type="GO" id="GO:0005886">
    <property type="term" value="C:plasma membrane"/>
    <property type="evidence" value="ECO:0007669"/>
    <property type="project" value="InterPro"/>
</dbReference>